<evidence type="ECO:0008006" key="3">
    <source>
        <dbReference type="Google" id="ProtNLM"/>
    </source>
</evidence>
<gene>
    <name evidence="1" type="ORF">BLX24_20810</name>
</gene>
<dbReference type="OrthoDB" id="957607at2"/>
<comment type="caution">
    <text evidence="1">The sequence shown here is derived from an EMBL/GenBank/DDBJ whole genome shotgun (WGS) entry which is preliminary data.</text>
</comment>
<dbReference type="Proteomes" id="UP000181790">
    <property type="component" value="Unassembled WGS sequence"/>
</dbReference>
<evidence type="ECO:0000313" key="1">
    <source>
        <dbReference type="EMBL" id="OIN57202.1"/>
    </source>
</evidence>
<accession>A0A1S2VER8</accession>
<proteinExistence type="predicted"/>
<keyword evidence="2" id="KW-1185">Reference proteome</keyword>
<sequence length="136" mass="14809">MLTFISQIGLAAKSKGIVTGIMLSAASLLGEGGTTIPAKTLSFDASVYVTTQNKVRMAVEKTTPETLTLTVRDNQQQVVYSKQISKKDMKISVQFDMSELTDGKYELEVASKDGSIKKQVELKTATQQTARKISML</sequence>
<organism evidence="1 2">
    <name type="scientific">Arsenicibacter rosenii</name>
    <dbReference type="NCBI Taxonomy" id="1750698"/>
    <lineage>
        <taxon>Bacteria</taxon>
        <taxon>Pseudomonadati</taxon>
        <taxon>Bacteroidota</taxon>
        <taxon>Cytophagia</taxon>
        <taxon>Cytophagales</taxon>
        <taxon>Spirosomataceae</taxon>
        <taxon>Arsenicibacter</taxon>
    </lineage>
</organism>
<protein>
    <recommendedName>
        <fullName evidence="3">Secretion system C-terminal sorting domain-containing protein</fullName>
    </recommendedName>
</protein>
<dbReference type="RefSeq" id="WP_071505136.1">
    <property type="nucleotide sequence ID" value="NZ_MORL01000014.1"/>
</dbReference>
<reference evidence="1 2" key="1">
    <citation type="submission" date="2016-10" db="EMBL/GenBank/DDBJ databases">
        <title>Arsenicibacter rosenii gen. nov., sp. nov., an efficient arsenic-methylating bacterium isolated from an arsenic-contaminated paddy soil.</title>
        <authorList>
            <person name="Huang K."/>
        </authorList>
    </citation>
    <scope>NUCLEOTIDE SEQUENCE [LARGE SCALE GENOMIC DNA]</scope>
    <source>
        <strain evidence="1 2">SM-1</strain>
    </source>
</reference>
<dbReference type="InterPro" id="IPR021638">
    <property type="entry name" value="DUF3244"/>
</dbReference>
<dbReference type="EMBL" id="MORL01000014">
    <property type="protein sequence ID" value="OIN57202.1"/>
    <property type="molecule type" value="Genomic_DNA"/>
</dbReference>
<dbReference type="Pfam" id="PF11589">
    <property type="entry name" value="DUF3244"/>
    <property type="match status" value="1"/>
</dbReference>
<name>A0A1S2VER8_9BACT</name>
<evidence type="ECO:0000313" key="2">
    <source>
        <dbReference type="Proteomes" id="UP000181790"/>
    </source>
</evidence>
<dbReference type="AlphaFoldDB" id="A0A1S2VER8"/>